<evidence type="ECO:0000256" key="2">
    <source>
        <dbReference type="ARBA" id="ARBA00008787"/>
    </source>
</evidence>
<dbReference type="PANTHER" id="PTHR34773:SF1">
    <property type="entry name" value="FLAGELLAR SECRETION CHAPERONE FLIS"/>
    <property type="match status" value="1"/>
</dbReference>
<evidence type="ECO:0000256" key="5">
    <source>
        <dbReference type="ARBA" id="ARBA00023186"/>
    </source>
</evidence>
<name>A0A919DEJ1_9GAMM</name>
<dbReference type="EMBL" id="BNCF01000010">
    <property type="protein sequence ID" value="GHE37413.1"/>
    <property type="molecule type" value="Genomic_DNA"/>
</dbReference>
<dbReference type="GO" id="GO:0071973">
    <property type="term" value="P:bacterial-type flagellum-dependent cell motility"/>
    <property type="evidence" value="ECO:0007669"/>
    <property type="project" value="TreeGrafter"/>
</dbReference>
<reference evidence="7" key="1">
    <citation type="journal article" date="2014" name="Int. J. Syst. Evol. Microbiol.">
        <title>Complete genome sequence of Corynebacterium casei LMG S-19264T (=DSM 44701T), isolated from a smear-ripened cheese.</title>
        <authorList>
            <consortium name="US DOE Joint Genome Institute (JGI-PGF)"/>
            <person name="Walter F."/>
            <person name="Albersmeier A."/>
            <person name="Kalinowski J."/>
            <person name="Ruckert C."/>
        </authorList>
    </citation>
    <scope>NUCLEOTIDE SEQUENCE</scope>
    <source>
        <strain evidence="7">KCTC 32020</strain>
    </source>
</reference>
<keyword evidence="7" id="KW-0966">Cell projection</keyword>
<keyword evidence="8" id="KW-1185">Reference proteome</keyword>
<evidence type="ECO:0000313" key="7">
    <source>
        <dbReference type="EMBL" id="GHE37413.1"/>
    </source>
</evidence>
<comment type="caution">
    <text evidence="7">The sequence shown here is derived from an EMBL/GenBank/DDBJ whole genome shotgun (WGS) entry which is preliminary data.</text>
</comment>
<proteinExistence type="inferred from homology"/>
<comment type="subcellular location">
    <subcellularLocation>
        <location evidence="1 6">Cytoplasm</location>
        <location evidence="1 6">Cytosol</location>
    </subcellularLocation>
</comment>
<sequence>MYGKRGILAQYRQTHSAAADDDPHRLIALLLAGVIEQVRGAGACIAQGDVPGKLAAIRRALDILDGLRLSLDHQAGGEIARGLDSLYEYASLRLVEANLNDDTARLQEVESLLAEIESAWLAIPQQLQTAGGSHG</sequence>
<keyword evidence="3 6" id="KW-0963">Cytoplasm</keyword>
<dbReference type="NCBIfam" id="TIGR00208">
    <property type="entry name" value="fliS"/>
    <property type="match status" value="1"/>
</dbReference>
<keyword evidence="7" id="KW-0282">Flagellum</keyword>
<comment type="similarity">
    <text evidence="2 6">Belongs to the FliS family.</text>
</comment>
<keyword evidence="7" id="KW-0969">Cilium</keyword>
<dbReference type="GO" id="GO:0005829">
    <property type="term" value="C:cytosol"/>
    <property type="evidence" value="ECO:0007669"/>
    <property type="project" value="UniProtKB-SubCell"/>
</dbReference>
<keyword evidence="5" id="KW-0143">Chaperone</keyword>
<gene>
    <name evidence="7" type="primary">fliS</name>
    <name evidence="7" type="ORF">GCM10007167_19460</name>
</gene>
<evidence type="ECO:0000256" key="1">
    <source>
        <dbReference type="ARBA" id="ARBA00004514"/>
    </source>
</evidence>
<dbReference type="InterPro" id="IPR036584">
    <property type="entry name" value="FliS_sf"/>
</dbReference>
<dbReference type="PIRSF" id="PIRSF039090">
    <property type="entry name" value="Flis"/>
    <property type="match status" value="1"/>
</dbReference>
<dbReference type="Proteomes" id="UP000636453">
    <property type="component" value="Unassembled WGS sequence"/>
</dbReference>
<protein>
    <recommendedName>
        <fullName evidence="6">Flagellar secretion chaperone FliS</fullName>
    </recommendedName>
</protein>
<keyword evidence="4 6" id="KW-1005">Bacterial flagellum biogenesis</keyword>
<dbReference type="GO" id="GO:0044780">
    <property type="term" value="P:bacterial-type flagellum assembly"/>
    <property type="evidence" value="ECO:0007669"/>
    <property type="project" value="InterPro"/>
</dbReference>
<dbReference type="OrthoDB" id="9792010at2"/>
<dbReference type="Pfam" id="PF02561">
    <property type="entry name" value="FliS"/>
    <property type="match status" value="1"/>
</dbReference>
<reference evidence="7" key="2">
    <citation type="submission" date="2020-09" db="EMBL/GenBank/DDBJ databases">
        <authorList>
            <person name="Sun Q."/>
            <person name="Kim S."/>
        </authorList>
    </citation>
    <scope>NUCLEOTIDE SEQUENCE</scope>
    <source>
        <strain evidence="7">KCTC 32020</strain>
    </source>
</reference>
<dbReference type="InterPro" id="IPR003713">
    <property type="entry name" value="FliS"/>
</dbReference>
<dbReference type="Gene3D" id="1.20.120.340">
    <property type="entry name" value="Flagellar protein FliS"/>
    <property type="match status" value="1"/>
</dbReference>
<evidence type="ECO:0000256" key="3">
    <source>
        <dbReference type="ARBA" id="ARBA00022490"/>
    </source>
</evidence>
<dbReference type="RefSeq" id="WP_146473868.1">
    <property type="nucleotide sequence ID" value="NZ_BNCF01000010.1"/>
</dbReference>
<evidence type="ECO:0000256" key="4">
    <source>
        <dbReference type="ARBA" id="ARBA00022795"/>
    </source>
</evidence>
<evidence type="ECO:0000313" key="8">
    <source>
        <dbReference type="Proteomes" id="UP000636453"/>
    </source>
</evidence>
<dbReference type="AlphaFoldDB" id="A0A919DEJ1"/>
<organism evidence="7 8">
    <name type="scientific">Vulcaniibacterium thermophilum</name>
    <dbReference type="NCBI Taxonomy" id="1169913"/>
    <lineage>
        <taxon>Bacteria</taxon>
        <taxon>Pseudomonadati</taxon>
        <taxon>Pseudomonadota</taxon>
        <taxon>Gammaproteobacteria</taxon>
        <taxon>Lysobacterales</taxon>
        <taxon>Lysobacteraceae</taxon>
        <taxon>Vulcaniibacterium</taxon>
    </lineage>
</organism>
<dbReference type="PANTHER" id="PTHR34773">
    <property type="entry name" value="FLAGELLAR SECRETION CHAPERONE FLIS"/>
    <property type="match status" value="1"/>
</dbReference>
<evidence type="ECO:0000256" key="6">
    <source>
        <dbReference type="PIRNR" id="PIRNR039090"/>
    </source>
</evidence>
<dbReference type="CDD" id="cd16098">
    <property type="entry name" value="FliS"/>
    <property type="match status" value="1"/>
</dbReference>
<dbReference type="SUPFAM" id="SSF101116">
    <property type="entry name" value="Flagellar export chaperone FliS"/>
    <property type="match status" value="1"/>
</dbReference>
<accession>A0A919DEJ1</accession>